<organism evidence="2 3">
    <name type="scientific">Fodinibius salicampi</name>
    <dbReference type="NCBI Taxonomy" id="1920655"/>
    <lineage>
        <taxon>Bacteria</taxon>
        <taxon>Pseudomonadati</taxon>
        <taxon>Balneolota</taxon>
        <taxon>Balneolia</taxon>
        <taxon>Balneolales</taxon>
        <taxon>Balneolaceae</taxon>
        <taxon>Fodinibius</taxon>
    </lineage>
</organism>
<dbReference type="EMBL" id="JAJNDC010000002">
    <property type="protein sequence ID" value="MCW9712933.1"/>
    <property type="molecule type" value="Genomic_DNA"/>
</dbReference>
<accession>A0ABT3PYL5</accession>
<comment type="caution">
    <text evidence="2">The sequence shown here is derived from an EMBL/GenBank/DDBJ whole genome shotgun (WGS) entry which is preliminary data.</text>
</comment>
<evidence type="ECO:0008006" key="4">
    <source>
        <dbReference type="Google" id="ProtNLM"/>
    </source>
</evidence>
<keyword evidence="1" id="KW-0472">Membrane</keyword>
<feature type="transmembrane region" description="Helical" evidence="1">
    <location>
        <begin position="131"/>
        <end position="153"/>
    </location>
</feature>
<dbReference type="Proteomes" id="UP001207337">
    <property type="component" value="Unassembled WGS sequence"/>
</dbReference>
<evidence type="ECO:0000256" key="1">
    <source>
        <dbReference type="SAM" id="Phobius"/>
    </source>
</evidence>
<reference evidence="2 3" key="1">
    <citation type="submission" date="2021-11" db="EMBL/GenBank/DDBJ databases">
        <title>Aliifidinibius sp. nov., a new bacterium isolated from saline soil.</title>
        <authorList>
            <person name="Galisteo C."/>
            <person name="De La Haba R."/>
            <person name="Sanchez-Porro C."/>
            <person name="Ventosa A."/>
        </authorList>
    </citation>
    <scope>NUCLEOTIDE SEQUENCE [LARGE SCALE GENOMIC DNA]</scope>
    <source>
        <strain evidence="2 3">KACC 190600</strain>
    </source>
</reference>
<dbReference type="RefSeq" id="WP_265789281.1">
    <property type="nucleotide sequence ID" value="NZ_BAABRS010000002.1"/>
</dbReference>
<keyword evidence="1" id="KW-0812">Transmembrane</keyword>
<protein>
    <recommendedName>
        <fullName evidence="4">HNH endonuclease</fullName>
    </recommendedName>
</protein>
<evidence type="ECO:0000313" key="3">
    <source>
        <dbReference type="Proteomes" id="UP001207337"/>
    </source>
</evidence>
<proteinExistence type="predicted"/>
<keyword evidence="1" id="KW-1133">Transmembrane helix</keyword>
<keyword evidence="3" id="KW-1185">Reference proteome</keyword>
<evidence type="ECO:0000313" key="2">
    <source>
        <dbReference type="EMBL" id="MCW9712933.1"/>
    </source>
</evidence>
<name>A0ABT3PYL5_9BACT</name>
<gene>
    <name evidence="2" type="ORF">LQ318_08450</name>
</gene>
<sequence length="162" mass="19167">MKPSDIKWLFKKKPKCVDCYFLTKFESDGMGGAINRGKVKIQERRQIEKGRIDTWLNPKLHLACFQGVWSDNFKEKERHRLEKITKGRPECDEKNRFKKFEPGEPEVEKAYKEHQKEMERKEPVPMFKTPGYVLTIIIGLLSIFVGLLSIPSIRNWFFSLFN</sequence>